<evidence type="ECO:0000313" key="3">
    <source>
        <dbReference type="Proteomes" id="UP001141552"/>
    </source>
</evidence>
<reference evidence="2" key="2">
    <citation type="journal article" date="2023" name="Plants (Basel)">
        <title>Annotation of the Turnera subulata (Passifloraceae) Draft Genome Reveals the S-Locus Evolved after the Divergence of Turneroideae from Passifloroideae in a Stepwise Manner.</title>
        <authorList>
            <person name="Henning P.M."/>
            <person name="Roalson E.H."/>
            <person name="Mir W."/>
            <person name="McCubbin A.G."/>
            <person name="Shore J.S."/>
        </authorList>
    </citation>
    <scope>NUCLEOTIDE SEQUENCE</scope>
    <source>
        <strain evidence="2">F60SS</strain>
    </source>
</reference>
<evidence type="ECO:0008006" key="4">
    <source>
        <dbReference type="Google" id="ProtNLM"/>
    </source>
</evidence>
<feature type="region of interest" description="Disordered" evidence="1">
    <location>
        <begin position="1"/>
        <end position="27"/>
    </location>
</feature>
<proteinExistence type="predicted"/>
<reference evidence="2" key="1">
    <citation type="submission" date="2022-02" db="EMBL/GenBank/DDBJ databases">
        <authorList>
            <person name="Henning P.M."/>
            <person name="McCubbin A.G."/>
            <person name="Shore J.S."/>
        </authorList>
    </citation>
    <scope>NUCLEOTIDE SEQUENCE</scope>
    <source>
        <strain evidence="2">F60SS</strain>
        <tissue evidence="2">Leaves</tissue>
    </source>
</reference>
<feature type="compositionally biased region" description="Basic and acidic residues" evidence="1">
    <location>
        <begin position="79"/>
        <end position="88"/>
    </location>
</feature>
<protein>
    <recommendedName>
        <fullName evidence="4">Cystatin domain-containing protein</fullName>
    </recommendedName>
</protein>
<name>A0A9Q0JKZ4_9ROSI</name>
<dbReference type="PANTHER" id="PTHR31228">
    <property type="entry name" value="CYSTATIN/MONELLIN SUPERFAMILY PROTEIN"/>
    <property type="match status" value="1"/>
</dbReference>
<evidence type="ECO:0000256" key="1">
    <source>
        <dbReference type="SAM" id="MobiDB-lite"/>
    </source>
</evidence>
<dbReference type="OrthoDB" id="1588055at2759"/>
<dbReference type="Gene3D" id="3.10.450.10">
    <property type="match status" value="1"/>
</dbReference>
<sequence length="289" mass="32141">MADSRSFSSSPEKKKAKLDHEPGLLHHAAAGANLGAISSSAPNQVAESVAGDAVSGPEVDYDPMMTQEEEEEDDYGGGSEEKAHHDDSTLADDNIESDSQADDESDADGEEDARSSTPEHGEISVRRQIENDQHRQIYDECQSQSEKSGGFDIDVDPNIIDNMPKWIRHHMVHPLRVDHESFAPKLEEMGKLACEYANSNQNSNQSELQRLEFLKVVKANYNPIMFRYYITFAAVDKLDQSDGPNGKAKLYQAVIFFVDCRYKMRMRVEMVSRKPPVADDDGTAAAQDV</sequence>
<comment type="caution">
    <text evidence="2">The sequence shown here is derived from an EMBL/GenBank/DDBJ whole genome shotgun (WGS) entry which is preliminary data.</text>
</comment>
<gene>
    <name evidence="2" type="ORF">Tsubulata_038682</name>
</gene>
<dbReference type="EMBL" id="JAKUCV010001860">
    <property type="protein sequence ID" value="KAJ4844802.1"/>
    <property type="molecule type" value="Genomic_DNA"/>
</dbReference>
<feature type="compositionally biased region" description="Polar residues" evidence="1">
    <location>
        <begin position="1"/>
        <end position="10"/>
    </location>
</feature>
<keyword evidence="3" id="KW-1185">Reference proteome</keyword>
<dbReference type="Proteomes" id="UP001141552">
    <property type="component" value="Unassembled WGS sequence"/>
</dbReference>
<evidence type="ECO:0000313" key="2">
    <source>
        <dbReference type="EMBL" id="KAJ4844802.1"/>
    </source>
</evidence>
<feature type="compositionally biased region" description="Acidic residues" evidence="1">
    <location>
        <begin position="89"/>
        <end position="111"/>
    </location>
</feature>
<dbReference type="AlphaFoldDB" id="A0A9Q0JKZ4"/>
<accession>A0A9Q0JKZ4</accession>
<feature type="compositionally biased region" description="Basic and acidic residues" evidence="1">
    <location>
        <begin position="112"/>
        <end position="132"/>
    </location>
</feature>
<feature type="region of interest" description="Disordered" evidence="1">
    <location>
        <begin position="42"/>
        <end position="132"/>
    </location>
</feature>
<organism evidence="2 3">
    <name type="scientific">Turnera subulata</name>
    <dbReference type="NCBI Taxonomy" id="218843"/>
    <lineage>
        <taxon>Eukaryota</taxon>
        <taxon>Viridiplantae</taxon>
        <taxon>Streptophyta</taxon>
        <taxon>Embryophyta</taxon>
        <taxon>Tracheophyta</taxon>
        <taxon>Spermatophyta</taxon>
        <taxon>Magnoliopsida</taxon>
        <taxon>eudicotyledons</taxon>
        <taxon>Gunneridae</taxon>
        <taxon>Pentapetalae</taxon>
        <taxon>rosids</taxon>
        <taxon>fabids</taxon>
        <taxon>Malpighiales</taxon>
        <taxon>Passifloraceae</taxon>
        <taxon>Turnera</taxon>
    </lineage>
</organism>
<dbReference type="PANTHER" id="PTHR31228:SF25">
    <property type="entry name" value="CYSTATIN-LIKE PROTEIN-RELATED"/>
    <property type="match status" value="1"/>
</dbReference>